<keyword evidence="4" id="KW-0862">Zinc</keyword>
<accession>A0AAP0N820</accession>
<protein>
    <recommendedName>
        <fullName evidence="5">A20-type domain-containing protein</fullName>
    </recommendedName>
</protein>
<dbReference type="GO" id="GO:0008270">
    <property type="term" value="F:zinc ion binding"/>
    <property type="evidence" value="ECO:0007669"/>
    <property type="project" value="UniProtKB-KW"/>
</dbReference>
<name>A0AAP0N820_LIQFO</name>
<evidence type="ECO:0000313" key="7">
    <source>
        <dbReference type="Proteomes" id="UP001415857"/>
    </source>
</evidence>
<evidence type="ECO:0000256" key="2">
    <source>
        <dbReference type="ARBA" id="ARBA00022723"/>
    </source>
</evidence>
<keyword evidence="7" id="KW-1185">Reference proteome</keyword>
<dbReference type="Gene3D" id="1.20.5.4770">
    <property type="match status" value="1"/>
</dbReference>
<proteinExistence type="predicted"/>
<dbReference type="PANTHER" id="PTHR10634:SF104">
    <property type="entry name" value="ZINC FINGER A20 AND AN1 DOMAIN-CONTAINING STRESS-ASSOCIATED PROTEIN 2"/>
    <property type="match status" value="1"/>
</dbReference>
<dbReference type="Pfam" id="PF01754">
    <property type="entry name" value="zf-A20"/>
    <property type="match status" value="1"/>
</dbReference>
<dbReference type="PANTHER" id="PTHR10634">
    <property type="entry name" value="AN1-TYPE ZINC FINGER PROTEIN"/>
    <property type="match status" value="1"/>
</dbReference>
<comment type="caution">
    <text evidence="6">The sequence shown here is derived from an EMBL/GenBank/DDBJ whole genome shotgun (WGS) entry which is preliminary data.</text>
</comment>
<keyword evidence="2" id="KW-0479">Metal-binding</keyword>
<dbReference type="SMART" id="SM00259">
    <property type="entry name" value="ZnF_A20"/>
    <property type="match status" value="1"/>
</dbReference>
<evidence type="ECO:0000259" key="5">
    <source>
        <dbReference type="PROSITE" id="PS51036"/>
    </source>
</evidence>
<dbReference type="InterPro" id="IPR002653">
    <property type="entry name" value="Znf_A20"/>
</dbReference>
<organism evidence="6 7">
    <name type="scientific">Liquidambar formosana</name>
    <name type="common">Formosan gum</name>
    <dbReference type="NCBI Taxonomy" id="63359"/>
    <lineage>
        <taxon>Eukaryota</taxon>
        <taxon>Viridiplantae</taxon>
        <taxon>Streptophyta</taxon>
        <taxon>Embryophyta</taxon>
        <taxon>Tracheophyta</taxon>
        <taxon>Spermatophyta</taxon>
        <taxon>Magnoliopsida</taxon>
        <taxon>eudicotyledons</taxon>
        <taxon>Gunneridae</taxon>
        <taxon>Pentapetalae</taxon>
        <taxon>Saxifragales</taxon>
        <taxon>Altingiaceae</taxon>
        <taxon>Liquidambar</taxon>
    </lineage>
</organism>
<dbReference type="GO" id="GO:0003677">
    <property type="term" value="F:DNA binding"/>
    <property type="evidence" value="ECO:0007669"/>
    <property type="project" value="InterPro"/>
</dbReference>
<feature type="domain" description="A20-type" evidence="5">
    <location>
        <begin position="9"/>
        <end position="43"/>
    </location>
</feature>
<dbReference type="InterPro" id="IPR050652">
    <property type="entry name" value="AN1_A20_ZnFinger"/>
</dbReference>
<evidence type="ECO:0000256" key="4">
    <source>
        <dbReference type="ARBA" id="ARBA00022833"/>
    </source>
</evidence>
<keyword evidence="3" id="KW-0863">Zinc-finger</keyword>
<evidence type="ECO:0000313" key="6">
    <source>
        <dbReference type="EMBL" id="KAK9266825.1"/>
    </source>
</evidence>
<comment type="function">
    <text evidence="1">May be involved in environmental stress response.</text>
</comment>
<gene>
    <name evidence="6" type="ORF">L1049_001649</name>
</gene>
<dbReference type="Proteomes" id="UP001415857">
    <property type="component" value="Unassembled WGS sequence"/>
</dbReference>
<dbReference type="AlphaFoldDB" id="A0AAP0N820"/>
<dbReference type="EMBL" id="JBBPBK010000052">
    <property type="protein sequence ID" value="KAK9266825.1"/>
    <property type="molecule type" value="Genomic_DNA"/>
</dbReference>
<dbReference type="PROSITE" id="PS51036">
    <property type="entry name" value="ZF_A20"/>
    <property type="match status" value="1"/>
</dbReference>
<dbReference type="SUPFAM" id="SSF57716">
    <property type="entry name" value="Glucocorticoid receptor-like (DNA-binding domain)"/>
    <property type="match status" value="1"/>
</dbReference>
<sequence>MEYGEQDPLEIPILCINNCGFFGSATTMDMCSKCHKVFMMKMEQAKLVNESSNSNKEEAIAASSLAMRVDSVEPKIIREAGKLRKRPEGQNNPR</sequence>
<evidence type="ECO:0000256" key="1">
    <source>
        <dbReference type="ARBA" id="ARBA00003732"/>
    </source>
</evidence>
<evidence type="ECO:0000256" key="3">
    <source>
        <dbReference type="ARBA" id="ARBA00022771"/>
    </source>
</evidence>
<reference evidence="6 7" key="1">
    <citation type="journal article" date="2024" name="Plant J.">
        <title>Genome sequences and population genomics reveal climatic adaptation and genomic divergence between two closely related sweetgum species.</title>
        <authorList>
            <person name="Xu W.Q."/>
            <person name="Ren C.Q."/>
            <person name="Zhang X.Y."/>
            <person name="Comes H.P."/>
            <person name="Liu X.H."/>
            <person name="Li Y.G."/>
            <person name="Kettle C.J."/>
            <person name="Jalonen R."/>
            <person name="Gaisberger H."/>
            <person name="Ma Y.Z."/>
            <person name="Qiu Y.X."/>
        </authorList>
    </citation>
    <scope>NUCLEOTIDE SEQUENCE [LARGE SCALE GENOMIC DNA]</scope>
    <source>
        <strain evidence="6">Hangzhou</strain>
    </source>
</reference>